<feature type="transmembrane region" description="Helical" evidence="1">
    <location>
        <begin position="28"/>
        <end position="50"/>
    </location>
</feature>
<reference evidence="3" key="1">
    <citation type="journal article" date="2019" name="Int. J. Syst. Evol. Microbiol.">
        <title>The Global Catalogue of Microorganisms (GCM) 10K type strain sequencing project: providing services to taxonomists for standard genome sequencing and annotation.</title>
        <authorList>
            <consortium name="The Broad Institute Genomics Platform"/>
            <consortium name="The Broad Institute Genome Sequencing Center for Infectious Disease"/>
            <person name="Wu L."/>
            <person name="Ma J."/>
        </authorList>
    </citation>
    <scope>NUCLEOTIDE SEQUENCE [LARGE SCALE GENOMIC DNA]</scope>
    <source>
        <strain evidence="3">JCM 18424</strain>
    </source>
</reference>
<organism evidence="2 3">
    <name type="scientific">Wohlfahrtiimonas larvae</name>
    <dbReference type="NCBI Taxonomy" id="1157986"/>
    <lineage>
        <taxon>Bacteria</taxon>
        <taxon>Pseudomonadati</taxon>
        <taxon>Pseudomonadota</taxon>
        <taxon>Gammaproteobacteria</taxon>
        <taxon>Cardiobacteriales</taxon>
        <taxon>Ignatzschineriaceae</taxon>
        <taxon>Wohlfahrtiimonas</taxon>
    </lineage>
</organism>
<protein>
    <recommendedName>
        <fullName evidence="4">MFS transporter</fullName>
    </recommendedName>
</protein>
<sequence>MELVMVVGAVIFYILTALFMKKEQVRKLWLSILILTIVVAFGAIIFLRFGADDFMANAKTMWQLYFLYFAVAVLLAVAIINFWMFRAVIWKVMRGQDVVLEKETKK</sequence>
<feature type="transmembrane region" description="Helical" evidence="1">
    <location>
        <begin position="6"/>
        <end position="21"/>
    </location>
</feature>
<keyword evidence="1" id="KW-0812">Transmembrane</keyword>
<name>A0ABP9MMM3_9GAMM</name>
<keyword evidence="1" id="KW-1133">Transmembrane helix</keyword>
<feature type="transmembrane region" description="Helical" evidence="1">
    <location>
        <begin position="62"/>
        <end position="84"/>
    </location>
</feature>
<evidence type="ECO:0000313" key="3">
    <source>
        <dbReference type="Proteomes" id="UP001500631"/>
    </source>
</evidence>
<gene>
    <name evidence="2" type="ORF">GCM10023338_09310</name>
</gene>
<dbReference type="EMBL" id="BAABKE010000003">
    <property type="protein sequence ID" value="GAA5097685.1"/>
    <property type="molecule type" value="Genomic_DNA"/>
</dbReference>
<evidence type="ECO:0008006" key="4">
    <source>
        <dbReference type="Google" id="ProtNLM"/>
    </source>
</evidence>
<evidence type="ECO:0000256" key="1">
    <source>
        <dbReference type="SAM" id="Phobius"/>
    </source>
</evidence>
<accession>A0ABP9MMM3</accession>
<comment type="caution">
    <text evidence="2">The sequence shown here is derived from an EMBL/GenBank/DDBJ whole genome shotgun (WGS) entry which is preliminary data.</text>
</comment>
<keyword evidence="1" id="KW-0472">Membrane</keyword>
<keyword evidence="3" id="KW-1185">Reference proteome</keyword>
<dbReference type="RefSeq" id="WP_077925260.1">
    <property type="nucleotide sequence ID" value="NZ_BAABKE010000003.1"/>
</dbReference>
<proteinExistence type="predicted"/>
<evidence type="ECO:0000313" key="2">
    <source>
        <dbReference type="EMBL" id="GAA5097685.1"/>
    </source>
</evidence>
<dbReference type="Proteomes" id="UP001500631">
    <property type="component" value="Unassembled WGS sequence"/>
</dbReference>